<dbReference type="CDD" id="cd00093">
    <property type="entry name" value="HTH_XRE"/>
    <property type="match status" value="1"/>
</dbReference>
<accession>A0A023X4E5</accession>
<organism evidence="7 8">
    <name type="scientific">Rubrobacter radiotolerans</name>
    <name type="common">Arthrobacter radiotolerans</name>
    <dbReference type="NCBI Taxonomy" id="42256"/>
    <lineage>
        <taxon>Bacteria</taxon>
        <taxon>Bacillati</taxon>
        <taxon>Actinomycetota</taxon>
        <taxon>Rubrobacteria</taxon>
        <taxon>Rubrobacterales</taxon>
        <taxon>Rubrobacteraceae</taxon>
        <taxon>Rubrobacter</taxon>
    </lineage>
</organism>
<evidence type="ECO:0000259" key="6">
    <source>
        <dbReference type="Pfam" id="PF04545"/>
    </source>
</evidence>
<dbReference type="GO" id="GO:0003700">
    <property type="term" value="F:DNA-binding transcription factor activity"/>
    <property type="evidence" value="ECO:0007669"/>
    <property type="project" value="InterPro"/>
</dbReference>
<dbReference type="Pfam" id="PF04545">
    <property type="entry name" value="Sigma70_r4"/>
    <property type="match status" value="1"/>
</dbReference>
<keyword evidence="3" id="KW-0238">DNA-binding</keyword>
<dbReference type="Gene3D" id="3.40.50.1360">
    <property type="match status" value="1"/>
</dbReference>
<protein>
    <submittedName>
        <fullName evidence="7">Transcriptional regulator contains sigma factor-related N-terminal domain</fullName>
    </submittedName>
</protein>
<dbReference type="eggNOG" id="COG2390">
    <property type="taxonomic scope" value="Bacteria"/>
</dbReference>
<proteinExistence type="inferred from homology"/>
<feature type="domain" description="Sugar-binding" evidence="5">
    <location>
        <begin position="88"/>
        <end position="337"/>
    </location>
</feature>
<evidence type="ECO:0000256" key="3">
    <source>
        <dbReference type="ARBA" id="ARBA00023125"/>
    </source>
</evidence>
<dbReference type="Proteomes" id="UP000025229">
    <property type="component" value="Chromosome"/>
</dbReference>
<dbReference type="SUPFAM" id="SSF100950">
    <property type="entry name" value="NagB/RpiA/CoA transferase-like"/>
    <property type="match status" value="1"/>
</dbReference>
<name>A0A023X4E5_RUBRA</name>
<evidence type="ECO:0000313" key="8">
    <source>
        <dbReference type="Proteomes" id="UP000025229"/>
    </source>
</evidence>
<dbReference type="InterPro" id="IPR007630">
    <property type="entry name" value="RNA_pol_sigma70_r4"/>
</dbReference>
<feature type="domain" description="RNA polymerase sigma-70 region 4" evidence="6">
    <location>
        <begin position="37"/>
        <end position="72"/>
    </location>
</feature>
<dbReference type="SUPFAM" id="SSF47413">
    <property type="entry name" value="lambda repressor-like DNA-binding domains"/>
    <property type="match status" value="1"/>
</dbReference>
<reference evidence="7 8" key="1">
    <citation type="submission" date="2014-03" db="EMBL/GenBank/DDBJ databases">
        <title>Complete genome sequence of the Radio-Resistant Rubrobacter radiotolerans RSPS-4.</title>
        <authorList>
            <person name="Egas C.C."/>
            <person name="Barroso C.C."/>
            <person name="Froufe H.J.C."/>
            <person name="Pacheco J.J."/>
            <person name="Albuquerque L.L."/>
            <person name="da Costa M.M.S."/>
        </authorList>
    </citation>
    <scope>NUCLEOTIDE SEQUENCE [LARGE SCALE GENOMIC DNA]</scope>
    <source>
        <strain evidence="7 8">RSPS-4</strain>
    </source>
</reference>
<evidence type="ECO:0000313" key="7">
    <source>
        <dbReference type="EMBL" id="AHY46929.1"/>
    </source>
</evidence>
<gene>
    <name evidence="7" type="ORF">RradSPS_1646</name>
</gene>
<dbReference type="InterPro" id="IPR001387">
    <property type="entry name" value="Cro/C1-type_HTH"/>
</dbReference>
<dbReference type="InterPro" id="IPR036388">
    <property type="entry name" value="WH-like_DNA-bd_sf"/>
</dbReference>
<dbReference type="Pfam" id="PF04198">
    <property type="entry name" value="Sugar-bind"/>
    <property type="match status" value="1"/>
</dbReference>
<dbReference type="InterPro" id="IPR037171">
    <property type="entry name" value="NagB/RpiA_transferase-like"/>
</dbReference>
<sequence length="347" mass="36714">MLLSLRPERGRTVDRQVRARYPVSGEALTDEDRLILKILRLYYERGLTQAQVAGRMGFSRPKVSKLMSEGMSRGLVKIEIAEPSGDFAALEISLEDRYDLREAVVVPSAEDRRVAEAAAGSACAALLSRLCTSETVLGLSWGVSVRALADATTRRAFTCKRVVPLLGGMGKAKPRLHSNQVCADLAAKLGAEYLQLAAPAVAASIETREELASMPGIAETLVEGAAADVAVAGIGGILPNSTLVEAGYFSLEEFLSFADRGVVGDVCCHFLDGSGAPRCPELSARILGITPEGLRAIPITIGIATGRDKAAGTAAVLRGGLMKSLVCDESLARALLEVPPVSEIRRL</sequence>
<keyword evidence="2" id="KW-0805">Transcription regulation</keyword>
<dbReference type="STRING" id="42256.RradSPS_1646"/>
<dbReference type="PANTHER" id="PTHR34294">
    <property type="entry name" value="TRANSCRIPTIONAL REGULATOR-RELATED"/>
    <property type="match status" value="1"/>
</dbReference>
<evidence type="ECO:0000259" key="5">
    <source>
        <dbReference type="Pfam" id="PF04198"/>
    </source>
</evidence>
<dbReference type="InterPro" id="IPR007324">
    <property type="entry name" value="Sugar-bd_dom_put"/>
</dbReference>
<evidence type="ECO:0000256" key="2">
    <source>
        <dbReference type="ARBA" id="ARBA00023015"/>
    </source>
</evidence>
<dbReference type="EMBL" id="CP007514">
    <property type="protein sequence ID" value="AHY46929.1"/>
    <property type="molecule type" value="Genomic_DNA"/>
</dbReference>
<dbReference type="PANTHER" id="PTHR34294:SF1">
    <property type="entry name" value="TRANSCRIPTIONAL REGULATOR LSRR"/>
    <property type="match status" value="1"/>
</dbReference>
<dbReference type="KEGG" id="rrd:RradSPS_1646"/>
<keyword evidence="8" id="KW-1185">Reference proteome</keyword>
<evidence type="ECO:0000256" key="4">
    <source>
        <dbReference type="ARBA" id="ARBA00023163"/>
    </source>
</evidence>
<keyword evidence="4" id="KW-0804">Transcription</keyword>
<dbReference type="InterPro" id="IPR051054">
    <property type="entry name" value="SorC_transcr_regulators"/>
</dbReference>
<evidence type="ECO:0000256" key="1">
    <source>
        <dbReference type="ARBA" id="ARBA00010466"/>
    </source>
</evidence>
<dbReference type="HOGENOM" id="CLU_054506_1_1_11"/>
<dbReference type="OrthoDB" id="186585at2"/>
<dbReference type="GO" id="GO:0030246">
    <property type="term" value="F:carbohydrate binding"/>
    <property type="evidence" value="ECO:0007669"/>
    <property type="project" value="InterPro"/>
</dbReference>
<dbReference type="InterPro" id="IPR010982">
    <property type="entry name" value="Lambda_DNA-bd_dom_sf"/>
</dbReference>
<dbReference type="AlphaFoldDB" id="A0A023X4E5"/>
<dbReference type="GO" id="GO:0003677">
    <property type="term" value="F:DNA binding"/>
    <property type="evidence" value="ECO:0007669"/>
    <property type="project" value="UniProtKB-KW"/>
</dbReference>
<dbReference type="GO" id="GO:0006352">
    <property type="term" value="P:DNA-templated transcription initiation"/>
    <property type="evidence" value="ECO:0007669"/>
    <property type="project" value="InterPro"/>
</dbReference>
<comment type="similarity">
    <text evidence="1">Belongs to the SorC transcriptional regulatory family.</text>
</comment>
<dbReference type="Gene3D" id="1.10.10.10">
    <property type="entry name" value="Winged helix-like DNA-binding domain superfamily/Winged helix DNA-binding domain"/>
    <property type="match status" value="1"/>
</dbReference>